<organism evidence="1 2">
    <name type="scientific">Galerina marginata (strain CBS 339.88)</name>
    <dbReference type="NCBI Taxonomy" id="685588"/>
    <lineage>
        <taxon>Eukaryota</taxon>
        <taxon>Fungi</taxon>
        <taxon>Dikarya</taxon>
        <taxon>Basidiomycota</taxon>
        <taxon>Agaricomycotina</taxon>
        <taxon>Agaricomycetes</taxon>
        <taxon>Agaricomycetidae</taxon>
        <taxon>Agaricales</taxon>
        <taxon>Agaricineae</taxon>
        <taxon>Strophariaceae</taxon>
        <taxon>Galerina</taxon>
    </lineage>
</organism>
<evidence type="ECO:0000313" key="2">
    <source>
        <dbReference type="Proteomes" id="UP000027222"/>
    </source>
</evidence>
<gene>
    <name evidence="1" type="ORF">GALMADRAFT_214016</name>
</gene>
<sequence>MPDGRVPLLGHPSNYYLHSNCPQLAENMTSNTRQIVVDDTDLSIQYSGPWFQANGTNNNQGQGGNPFKNTLHGVNSYASFSSSFRGFGPHILATAGSQLTVFGSFDGATTSDEPRSNLDLLNRRSKARLDLVWTKTPSTKARPKYSIKFYMKAKKPLFVGYSGCTRRFLKAKS</sequence>
<reference evidence="2" key="1">
    <citation type="journal article" date="2014" name="Proc. Natl. Acad. Sci. U.S.A.">
        <title>Extensive sampling of basidiomycete genomes demonstrates inadequacy of the white-rot/brown-rot paradigm for wood decay fungi.</title>
        <authorList>
            <person name="Riley R."/>
            <person name="Salamov A.A."/>
            <person name="Brown D.W."/>
            <person name="Nagy L.G."/>
            <person name="Floudas D."/>
            <person name="Held B.W."/>
            <person name="Levasseur A."/>
            <person name="Lombard V."/>
            <person name="Morin E."/>
            <person name="Otillar R."/>
            <person name="Lindquist E.A."/>
            <person name="Sun H."/>
            <person name="LaButti K.M."/>
            <person name="Schmutz J."/>
            <person name="Jabbour D."/>
            <person name="Luo H."/>
            <person name="Baker S.E."/>
            <person name="Pisabarro A.G."/>
            <person name="Walton J.D."/>
            <person name="Blanchette R.A."/>
            <person name="Henrissat B."/>
            <person name="Martin F."/>
            <person name="Cullen D."/>
            <person name="Hibbett D.S."/>
            <person name="Grigoriev I.V."/>
        </authorList>
    </citation>
    <scope>NUCLEOTIDE SEQUENCE [LARGE SCALE GENOMIC DNA]</scope>
    <source>
        <strain evidence="2">CBS 339.88</strain>
    </source>
</reference>
<keyword evidence="2" id="KW-1185">Reference proteome</keyword>
<dbReference type="EMBL" id="KL142393">
    <property type="protein sequence ID" value="KDR71372.1"/>
    <property type="molecule type" value="Genomic_DNA"/>
</dbReference>
<protein>
    <submittedName>
        <fullName evidence="1">Uncharacterized protein</fullName>
    </submittedName>
</protein>
<dbReference type="OrthoDB" id="3052647at2759"/>
<dbReference type="AlphaFoldDB" id="A0A067SMX3"/>
<accession>A0A067SMX3</accession>
<evidence type="ECO:0000313" key="1">
    <source>
        <dbReference type="EMBL" id="KDR71372.1"/>
    </source>
</evidence>
<name>A0A067SMX3_GALM3</name>
<proteinExistence type="predicted"/>
<dbReference type="HOGENOM" id="CLU_1547692_0_0_1"/>
<dbReference type="Proteomes" id="UP000027222">
    <property type="component" value="Unassembled WGS sequence"/>
</dbReference>